<evidence type="ECO:0000313" key="2">
    <source>
        <dbReference type="Proteomes" id="UP000299102"/>
    </source>
</evidence>
<dbReference type="AlphaFoldDB" id="A0A4C1U1X5"/>
<reference evidence="1 2" key="1">
    <citation type="journal article" date="2019" name="Commun. Biol.">
        <title>The bagworm genome reveals a unique fibroin gene that provides high tensile strength.</title>
        <authorList>
            <person name="Kono N."/>
            <person name="Nakamura H."/>
            <person name="Ohtoshi R."/>
            <person name="Tomita M."/>
            <person name="Numata K."/>
            <person name="Arakawa K."/>
        </authorList>
    </citation>
    <scope>NUCLEOTIDE SEQUENCE [LARGE SCALE GENOMIC DNA]</scope>
</reference>
<dbReference type="EMBL" id="BGZK01000116">
    <property type="protein sequence ID" value="GBP20260.1"/>
    <property type="molecule type" value="Genomic_DNA"/>
</dbReference>
<accession>A0A4C1U1X5</accession>
<evidence type="ECO:0000313" key="1">
    <source>
        <dbReference type="EMBL" id="GBP20260.1"/>
    </source>
</evidence>
<organism evidence="1 2">
    <name type="scientific">Eumeta variegata</name>
    <name type="common">Bagworm moth</name>
    <name type="synonym">Eumeta japonica</name>
    <dbReference type="NCBI Taxonomy" id="151549"/>
    <lineage>
        <taxon>Eukaryota</taxon>
        <taxon>Metazoa</taxon>
        <taxon>Ecdysozoa</taxon>
        <taxon>Arthropoda</taxon>
        <taxon>Hexapoda</taxon>
        <taxon>Insecta</taxon>
        <taxon>Pterygota</taxon>
        <taxon>Neoptera</taxon>
        <taxon>Endopterygota</taxon>
        <taxon>Lepidoptera</taxon>
        <taxon>Glossata</taxon>
        <taxon>Ditrysia</taxon>
        <taxon>Tineoidea</taxon>
        <taxon>Psychidae</taxon>
        <taxon>Oiketicinae</taxon>
        <taxon>Eumeta</taxon>
    </lineage>
</organism>
<sequence>MLRQNTLFGAYSLNCASILSSLTKLRADVDVHFKIIYMKPSCSCSNYRAPPHSGYRYEALITQFAGLGVGLRVQPYRCTHKDLFTKISSSSGSVVNNITNVELGVTIEGADMQKCHDQYTPVDTCNRVCRTDDKAVLGAGGVGPGAAERRGGSYPWALRPLTAGRRSKYPPFELFCTGPARAHPGFGRGRWVWVGDGTNHELSQVSRACSA</sequence>
<dbReference type="Proteomes" id="UP000299102">
    <property type="component" value="Unassembled WGS sequence"/>
</dbReference>
<protein>
    <submittedName>
        <fullName evidence="1">Uncharacterized protein</fullName>
    </submittedName>
</protein>
<name>A0A4C1U1X5_EUMVA</name>
<comment type="caution">
    <text evidence="1">The sequence shown here is derived from an EMBL/GenBank/DDBJ whole genome shotgun (WGS) entry which is preliminary data.</text>
</comment>
<proteinExistence type="predicted"/>
<keyword evidence="2" id="KW-1185">Reference proteome</keyword>
<gene>
    <name evidence="1" type="ORF">EVAR_82133_1</name>
</gene>